<evidence type="ECO:0000256" key="6">
    <source>
        <dbReference type="ARBA" id="ARBA00023034"/>
    </source>
</evidence>
<dbReference type="InterPro" id="IPR013041">
    <property type="entry name" value="Clathrin_app_Ig-like_sf"/>
</dbReference>
<keyword evidence="8 9" id="KW-0968">Cytoplasmic vesicle</keyword>
<dbReference type="InterPro" id="IPR017107">
    <property type="entry name" value="AP1_complex_gsu"/>
</dbReference>
<dbReference type="GeneID" id="7834499"/>
<comment type="subcellular location">
    <subcellularLocation>
        <location evidence="1">Cytoplasmic vesicle membrane</location>
    </subcellularLocation>
    <subcellularLocation>
        <location evidence="2">Golgi apparatus</location>
    </subcellularLocation>
</comment>
<feature type="region of interest" description="Disordered" evidence="10">
    <location>
        <begin position="603"/>
        <end position="639"/>
    </location>
</feature>
<feature type="compositionally biased region" description="Low complexity" evidence="10">
    <location>
        <begin position="706"/>
        <end position="720"/>
    </location>
</feature>
<evidence type="ECO:0000256" key="5">
    <source>
        <dbReference type="ARBA" id="ARBA00022927"/>
    </source>
</evidence>
<evidence type="ECO:0000256" key="10">
    <source>
        <dbReference type="SAM" id="MobiDB-lite"/>
    </source>
</evidence>
<keyword evidence="7 9" id="KW-0472">Membrane</keyword>
<dbReference type="KEGG" id="tet:TTHERM_00287890"/>
<evidence type="ECO:0000313" key="12">
    <source>
        <dbReference type="EMBL" id="EAR98360.2"/>
    </source>
</evidence>
<evidence type="ECO:0000259" key="11">
    <source>
        <dbReference type="PROSITE" id="PS50180"/>
    </source>
</evidence>
<dbReference type="eggNOG" id="KOG1062">
    <property type="taxonomic scope" value="Eukaryota"/>
</dbReference>
<dbReference type="PIRSF" id="PIRSF037094">
    <property type="entry name" value="AP1_complex_gamma"/>
    <property type="match status" value="1"/>
</dbReference>
<keyword evidence="5 9" id="KW-0653">Protein transport</keyword>
<comment type="similarity">
    <text evidence="3 9">Belongs to the adaptor complexes large subunit family.</text>
</comment>
<evidence type="ECO:0000256" key="2">
    <source>
        <dbReference type="ARBA" id="ARBA00004555"/>
    </source>
</evidence>
<keyword evidence="6 9" id="KW-0333">Golgi apparatus</keyword>
<feature type="domain" description="GAE" evidence="11">
    <location>
        <begin position="771"/>
        <end position="888"/>
    </location>
</feature>
<sequence length="891" mass="100447">MSISKPGEGATKQHPLHEFKDIIKQVRECKTAAQERELINKEKALIRERFLQNKEETRAKDVAKLLYISMLGHNTDFGQMECLKLITSSNYGNKRIGYLGLCQLFHEHSEILMLATNRIHIDLNHTNNYVISLAIVALNEICTTEMCRELIPDLMKQFQVGSTFIKKKVALCCIKMVKKLPEATSDIVQQIDSLMEDKHHGVLLSTVSLMKSLVVLNEENKNYFYKHITPLKKILKALISNMSAEFDVNGVNDPFLQISILEFFRMMAQGKQHVADEISGILGEVASNTNGDKNSGSAVLYECVKTVMEIGSTSSLKILCINVLGKFLKNAEPNIKYVSLFMLQKVLNYDLKTVQKYMQTIIQCLKEEDISIKQLALDLIFMVSSSENVESIIKELLNHMMDPEQLIFLPELVLKTCMIIDSHAPNRRWQIDTIIKVLSLAGSYAKEDTTNNLINLISVSPSLQQYAVQKLYFALKQKIDQSGLAVVSLYCFGEYGHKLVTATQGSEDSISEKDVYDLISKVFEKYVENDDVKEYGMNCLMKLFYKFTSLTLENYVNILNPLTTSTTPEVQKRACEYLHIIQNEWKNQVHYIFQTNPEYSKATQQFSKKPVDEQSQKKQTNLLEDDEIPQTPVSQAQTAQQNILDDLIGGTSTANNVPTTSSIQGEQNGIDLLNDIIGGTSYTPSAQNDNKIQKNLITDLLDDLPSQSQNQQISQSNTQAQKEKNNEQQQSKNLIDLLGGDEEITTTPISNQKITSNNNFDDFGEMQVSQPVLPKHIFTAIEDATIKIVFKCTKQSADTVEITIEYGNKTPFIINELQFQVAVQKHNKLTMNPISSTQIPPNSSSETVQVMSVVNTMAGQKSIAMKVRLQYNINGKPVALDSLVQDFPKGW</sequence>
<dbReference type="Pfam" id="PF01602">
    <property type="entry name" value="Adaptin_N"/>
    <property type="match status" value="1"/>
</dbReference>
<evidence type="ECO:0000256" key="7">
    <source>
        <dbReference type="ARBA" id="ARBA00023136"/>
    </source>
</evidence>
<accession>I7M8K6</accession>
<feature type="region of interest" description="Disordered" evidence="10">
    <location>
        <begin position="706"/>
        <end position="730"/>
    </location>
</feature>
<dbReference type="GO" id="GO:0006886">
    <property type="term" value="P:intracellular protein transport"/>
    <property type="evidence" value="ECO:0007669"/>
    <property type="project" value="UniProtKB-UniRule"/>
</dbReference>
<keyword evidence="4 9" id="KW-0813">Transport</keyword>
<evidence type="ECO:0000256" key="4">
    <source>
        <dbReference type="ARBA" id="ARBA00022448"/>
    </source>
</evidence>
<dbReference type="Pfam" id="PF02883">
    <property type="entry name" value="Alpha_adaptinC2"/>
    <property type="match status" value="1"/>
</dbReference>
<name>I7M8K6_TETTS</name>
<dbReference type="FunCoup" id="I7M8K6">
    <property type="interactions" value="408"/>
</dbReference>
<reference evidence="13" key="1">
    <citation type="journal article" date="2006" name="PLoS Biol.">
        <title>Macronuclear genome sequence of the ciliate Tetrahymena thermophila, a model eukaryote.</title>
        <authorList>
            <person name="Eisen J.A."/>
            <person name="Coyne R.S."/>
            <person name="Wu M."/>
            <person name="Wu D."/>
            <person name="Thiagarajan M."/>
            <person name="Wortman J.R."/>
            <person name="Badger J.H."/>
            <person name="Ren Q."/>
            <person name="Amedeo P."/>
            <person name="Jones K.M."/>
            <person name="Tallon L.J."/>
            <person name="Delcher A.L."/>
            <person name="Salzberg S.L."/>
            <person name="Silva J.C."/>
            <person name="Haas B.J."/>
            <person name="Majoros W.H."/>
            <person name="Farzad M."/>
            <person name="Carlton J.M."/>
            <person name="Smith R.K. Jr."/>
            <person name="Garg J."/>
            <person name="Pearlman R.E."/>
            <person name="Karrer K.M."/>
            <person name="Sun L."/>
            <person name="Manning G."/>
            <person name="Elde N.C."/>
            <person name="Turkewitz A.P."/>
            <person name="Asai D.J."/>
            <person name="Wilkes D.E."/>
            <person name="Wang Y."/>
            <person name="Cai H."/>
            <person name="Collins K."/>
            <person name="Stewart B.A."/>
            <person name="Lee S.R."/>
            <person name="Wilamowska K."/>
            <person name="Weinberg Z."/>
            <person name="Ruzzo W.L."/>
            <person name="Wloga D."/>
            <person name="Gaertig J."/>
            <person name="Frankel J."/>
            <person name="Tsao C.-C."/>
            <person name="Gorovsky M.A."/>
            <person name="Keeling P.J."/>
            <person name="Waller R.F."/>
            <person name="Patron N.J."/>
            <person name="Cherry J.M."/>
            <person name="Stover N.A."/>
            <person name="Krieger C.J."/>
            <person name="del Toro C."/>
            <person name="Ryder H.F."/>
            <person name="Williamson S.C."/>
            <person name="Barbeau R.A."/>
            <person name="Hamilton E.P."/>
            <person name="Orias E."/>
        </authorList>
    </citation>
    <scope>NUCLEOTIDE SEQUENCE [LARGE SCALE GENOMIC DNA]</scope>
    <source>
        <strain evidence="13">SB210</strain>
    </source>
</reference>
<dbReference type="InterPro" id="IPR002553">
    <property type="entry name" value="Clathrin/coatomer_adapt-like_N"/>
</dbReference>
<dbReference type="SUPFAM" id="SSF48371">
    <property type="entry name" value="ARM repeat"/>
    <property type="match status" value="1"/>
</dbReference>
<dbReference type="PANTHER" id="PTHR22780">
    <property type="entry name" value="ADAPTIN, ALPHA/GAMMA/EPSILON"/>
    <property type="match status" value="1"/>
</dbReference>
<evidence type="ECO:0000256" key="9">
    <source>
        <dbReference type="PIRNR" id="PIRNR037094"/>
    </source>
</evidence>
<evidence type="ECO:0000313" key="13">
    <source>
        <dbReference type="Proteomes" id="UP000009168"/>
    </source>
</evidence>
<dbReference type="InterPro" id="IPR008153">
    <property type="entry name" value="GAE_dom"/>
</dbReference>
<dbReference type="InterPro" id="IPR016024">
    <property type="entry name" value="ARM-type_fold"/>
</dbReference>
<dbReference type="GO" id="GO:0030121">
    <property type="term" value="C:AP-1 adaptor complex"/>
    <property type="evidence" value="ECO:0007669"/>
    <property type="project" value="InterPro"/>
</dbReference>
<evidence type="ECO:0000256" key="1">
    <source>
        <dbReference type="ARBA" id="ARBA00004156"/>
    </source>
</evidence>
<dbReference type="Gene3D" id="1.25.10.10">
    <property type="entry name" value="Leucine-rich Repeat Variant"/>
    <property type="match status" value="1"/>
</dbReference>
<dbReference type="SUPFAM" id="SSF49348">
    <property type="entry name" value="Clathrin adaptor appendage domain"/>
    <property type="match status" value="1"/>
</dbReference>
<dbReference type="OrthoDB" id="28053at2759"/>
<dbReference type="RefSeq" id="XP_001018605.2">
    <property type="nucleotide sequence ID" value="XM_001018605.2"/>
</dbReference>
<dbReference type="AlphaFoldDB" id="I7M8K6"/>
<dbReference type="STRING" id="312017.I7M8K6"/>
<dbReference type="InterPro" id="IPR008152">
    <property type="entry name" value="Clathrin_a/b/g-adaptin_app_Ig"/>
</dbReference>
<gene>
    <name evidence="12" type="ORF">TTHERM_00287890</name>
</gene>
<dbReference type="PROSITE" id="PS50180">
    <property type="entry name" value="GAE"/>
    <property type="match status" value="1"/>
</dbReference>
<dbReference type="SMART" id="SM00809">
    <property type="entry name" value="Alpha_adaptinC2"/>
    <property type="match status" value="1"/>
</dbReference>
<dbReference type="EMBL" id="GG662651">
    <property type="protein sequence ID" value="EAR98360.2"/>
    <property type="molecule type" value="Genomic_DNA"/>
</dbReference>
<organism evidence="12 13">
    <name type="scientific">Tetrahymena thermophila (strain SB210)</name>
    <dbReference type="NCBI Taxonomy" id="312017"/>
    <lineage>
        <taxon>Eukaryota</taxon>
        <taxon>Sar</taxon>
        <taxon>Alveolata</taxon>
        <taxon>Ciliophora</taxon>
        <taxon>Intramacronucleata</taxon>
        <taxon>Oligohymenophorea</taxon>
        <taxon>Hymenostomatida</taxon>
        <taxon>Tetrahymenina</taxon>
        <taxon>Tetrahymenidae</taxon>
        <taxon>Tetrahymena</taxon>
    </lineage>
</organism>
<dbReference type="InterPro" id="IPR050840">
    <property type="entry name" value="Adaptor_Complx_Large_Subunit"/>
</dbReference>
<dbReference type="Proteomes" id="UP000009168">
    <property type="component" value="Unassembled WGS sequence"/>
</dbReference>
<proteinExistence type="inferred from homology"/>
<dbReference type="InParanoid" id="I7M8K6"/>
<evidence type="ECO:0000256" key="3">
    <source>
        <dbReference type="ARBA" id="ARBA00006613"/>
    </source>
</evidence>
<dbReference type="GO" id="GO:0016192">
    <property type="term" value="P:vesicle-mediated transport"/>
    <property type="evidence" value="ECO:0007669"/>
    <property type="project" value="InterPro"/>
</dbReference>
<keyword evidence="13" id="KW-1185">Reference proteome</keyword>
<dbReference type="Gene3D" id="2.60.40.1230">
    <property type="match status" value="1"/>
</dbReference>
<protein>
    <recommendedName>
        <fullName evidence="9">AP-1 complex subunit gamma</fullName>
    </recommendedName>
</protein>
<evidence type="ECO:0000256" key="8">
    <source>
        <dbReference type="ARBA" id="ARBA00023329"/>
    </source>
</evidence>
<dbReference type="InterPro" id="IPR011989">
    <property type="entry name" value="ARM-like"/>
</dbReference>